<accession>A0ACC2A9V7</accession>
<gene>
    <name evidence="1" type="ORF">O6H91_23G039600</name>
</gene>
<name>A0ACC2A9V7_DIPCM</name>
<protein>
    <submittedName>
        <fullName evidence="1">Uncharacterized protein</fullName>
    </submittedName>
</protein>
<evidence type="ECO:0000313" key="1">
    <source>
        <dbReference type="EMBL" id="KAJ7514333.1"/>
    </source>
</evidence>
<proteinExistence type="predicted"/>
<organism evidence="1 2">
    <name type="scientific">Diphasiastrum complanatum</name>
    <name type="common">Issler's clubmoss</name>
    <name type="synonym">Lycopodium complanatum</name>
    <dbReference type="NCBI Taxonomy" id="34168"/>
    <lineage>
        <taxon>Eukaryota</taxon>
        <taxon>Viridiplantae</taxon>
        <taxon>Streptophyta</taxon>
        <taxon>Embryophyta</taxon>
        <taxon>Tracheophyta</taxon>
        <taxon>Lycopodiopsida</taxon>
        <taxon>Lycopodiales</taxon>
        <taxon>Lycopodiaceae</taxon>
        <taxon>Lycopodioideae</taxon>
        <taxon>Diphasiastrum</taxon>
    </lineage>
</organism>
<keyword evidence="2" id="KW-1185">Reference proteome</keyword>
<comment type="caution">
    <text evidence="1">The sequence shown here is derived from an EMBL/GenBank/DDBJ whole genome shotgun (WGS) entry which is preliminary data.</text>
</comment>
<dbReference type="EMBL" id="CM055114">
    <property type="protein sequence ID" value="KAJ7514333.1"/>
    <property type="molecule type" value="Genomic_DNA"/>
</dbReference>
<evidence type="ECO:0000313" key="2">
    <source>
        <dbReference type="Proteomes" id="UP001162992"/>
    </source>
</evidence>
<reference evidence="2" key="1">
    <citation type="journal article" date="2024" name="Proc. Natl. Acad. Sci. U.S.A.">
        <title>Extraordinary preservation of gene collinearity over three hundred million years revealed in homosporous lycophytes.</title>
        <authorList>
            <person name="Li C."/>
            <person name="Wickell D."/>
            <person name="Kuo L.Y."/>
            <person name="Chen X."/>
            <person name="Nie B."/>
            <person name="Liao X."/>
            <person name="Peng D."/>
            <person name="Ji J."/>
            <person name="Jenkins J."/>
            <person name="Williams M."/>
            <person name="Shu S."/>
            <person name="Plott C."/>
            <person name="Barry K."/>
            <person name="Rajasekar S."/>
            <person name="Grimwood J."/>
            <person name="Han X."/>
            <person name="Sun S."/>
            <person name="Hou Z."/>
            <person name="He W."/>
            <person name="Dai G."/>
            <person name="Sun C."/>
            <person name="Schmutz J."/>
            <person name="Leebens-Mack J.H."/>
            <person name="Li F.W."/>
            <person name="Wang L."/>
        </authorList>
    </citation>
    <scope>NUCLEOTIDE SEQUENCE [LARGE SCALE GENOMIC DNA]</scope>
    <source>
        <strain evidence="2">cv. PW_Plant_1</strain>
    </source>
</reference>
<dbReference type="Proteomes" id="UP001162992">
    <property type="component" value="Chromosome 23"/>
</dbReference>
<sequence>MKPYRHCHNEAKDLKESDSRKCHDLPQHRVEKVICSLCNIEQQDCETCMVAYFCHKCEFFYDTSRQKYHWDSYGICRIGSSDKFFHCQKCGCCYPTNLQQYMCRKCHSLQFSCLFQVPFLLCERISFMRCGHTIHLGCLKELCLHSHFVCPVCSKTSSDISHIWASLDREVAATVMPEELRNKVVWIICNYCGVYNEVCVHITAQKCSSINSYNTRKTKGGTCVVSSSA</sequence>